<keyword evidence="2" id="KW-1185">Reference proteome</keyword>
<dbReference type="AlphaFoldDB" id="A0A923LWJ1"/>
<reference evidence="1" key="1">
    <citation type="submission" date="2020-08" db="EMBL/GenBank/DDBJ databases">
        <title>Genome public.</title>
        <authorList>
            <person name="Liu C."/>
            <person name="Sun Q."/>
        </authorList>
    </citation>
    <scope>NUCLEOTIDE SEQUENCE</scope>
    <source>
        <strain evidence="1">NSJ-28</strain>
    </source>
</reference>
<protein>
    <submittedName>
        <fullName evidence="1">Uncharacterized protein</fullName>
    </submittedName>
</protein>
<evidence type="ECO:0000313" key="1">
    <source>
        <dbReference type="EMBL" id="MBC5726710.1"/>
    </source>
</evidence>
<accession>A0A923LWJ1</accession>
<organism evidence="1 2">
    <name type="scientific">Agathobaculum faecis</name>
    <dbReference type="NCBI Taxonomy" id="2763013"/>
    <lineage>
        <taxon>Bacteria</taxon>
        <taxon>Bacillati</taxon>
        <taxon>Bacillota</taxon>
        <taxon>Clostridia</taxon>
        <taxon>Eubacteriales</taxon>
        <taxon>Butyricicoccaceae</taxon>
        <taxon>Agathobaculum</taxon>
    </lineage>
</organism>
<name>A0A923LWJ1_9FIRM</name>
<sequence length="79" mass="8673">MANLMLYAKGKGDTRFGAVDMANGAFPVPLMYATLVPEVKLETLKQRACLLHRMHPDTVFQVRYAGTAKVLFQSGGEAE</sequence>
<proteinExistence type="predicted"/>
<comment type="caution">
    <text evidence="1">The sequence shown here is derived from an EMBL/GenBank/DDBJ whole genome shotgun (WGS) entry which is preliminary data.</text>
</comment>
<dbReference type="RefSeq" id="WP_054328367.1">
    <property type="nucleotide sequence ID" value="NZ_JACOPL010000025.1"/>
</dbReference>
<dbReference type="Proteomes" id="UP000606499">
    <property type="component" value="Unassembled WGS sequence"/>
</dbReference>
<dbReference type="EMBL" id="JACOPL010000025">
    <property type="protein sequence ID" value="MBC5726710.1"/>
    <property type="molecule type" value="Genomic_DNA"/>
</dbReference>
<evidence type="ECO:0000313" key="2">
    <source>
        <dbReference type="Proteomes" id="UP000606499"/>
    </source>
</evidence>
<gene>
    <name evidence="1" type="ORF">H8S45_14765</name>
</gene>